<dbReference type="Pfam" id="PF00743">
    <property type="entry name" value="FMO-like"/>
    <property type="match status" value="1"/>
</dbReference>
<dbReference type="Gene3D" id="3.50.50.60">
    <property type="entry name" value="FAD/NAD(P)-binding domain"/>
    <property type="match status" value="3"/>
</dbReference>
<evidence type="ECO:0000256" key="6">
    <source>
        <dbReference type="SAM" id="SignalP"/>
    </source>
</evidence>
<organism evidence="7 8">
    <name type="scientific">Heliocybe sulcata</name>
    <dbReference type="NCBI Taxonomy" id="5364"/>
    <lineage>
        <taxon>Eukaryota</taxon>
        <taxon>Fungi</taxon>
        <taxon>Dikarya</taxon>
        <taxon>Basidiomycota</taxon>
        <taxon>Agaricomycotina</taxon>
        <taxon>Agaricomycetes</taxon>
        <taxon>Gloeophyllales</taxon>
        <taxon>Gloeophyllaceae</taxon>
        <taxon>Heliocybe</taxon>
    </lineage>
</organism>
<comment type="similarity">
    <text evidence="1">Belongs to the FMO family.</text>
</comment>
<dbReference type="PANTHER" id="PTHR23023">
    <property type="entry name" value="DIMETHYLANILINE MONOOXYGENASE"/>
    <property type="match status" value="1"/>
</dbReference>
<keyword evidence="3" id="KW-0274">FAD</keyword>
<dbReference type="InterPro" id="IPR020946">
    <property type="entry name" value="Flavin_mOase-like"/>
</dbReference>
<keyword evidence="8" id="KW-1185">Reference proteome</keyword>
<dbReference type="InterPro" id="IPR050346">
    <property type="entry name" value="FMO-like"/>
</dbReference>
<evidence type="ECO:0000256" key="1">
    <source>
        <dbReference type="ARBA" id="ARBA00009183"/>
    </source>
</evidence>
<dbReference type="InterPro" id="IPR000960">
    <property type="entry name" value="Flavin_mOase"/>
</dbReference>
<feature type="signal peptide" evidence="6">
    <location>
        <begin position="1"/>
        <end position="22"/>
    </location>
</feature>
<proteinExistence type="inferred from homology"/>
<dbReference type="GO" id="GO:0050661">
    <property type="term" value="F:NADP binding"/>
    <property type="evidence" value="ECO:0007669"/>
    <property type="project" value="InterPro"/>
</dbReference>
<dbReference type="STRING" id="5364.A0A5C3MWH9"/>
<evidence type="ECO:0000313" key="8">
    <source>
        <dbReference type="Proteomes" id="UP000305948"/>
    </source>
</evidence>
<evidence type="ECO:0000256" key="2">
    <source>
        <dbReference type="ARBA" id="ARBA00022630"/>
    </source>
</evidence>
<keyword evidence="5" id="KW-0560">Oxidoreductase</keyword>
<feature type="chain" id="PRO_5022724192" evidence="6">
    <location>
        <begin position="23"/>
        <end position="431"/>
    </location>
</feature>
<dbReference type="AlphaFoldDB" id="A0A5C3MWH9"/>
<evidence type="ECO:0000256" key="3">
    <source>
        <dbReference type="ARBA" id="ARBA00022827"/>
    </source>
</evidence>
<keyword evidence="6" id="KW-0732">Signal</keyword>
<gene>
    <name evidence="7" type="ORF">OE88DRAFT_348494</name>
</gene>
<keyword evidence="2" id="KW-0285">Flavoprotein</keyword>
<dbReference type="OrthoDB" id="66881at2759"/>
<protein>
    <submittedName>
        <fullName evidence="7">FAD/NAD(P)-binding domain-containing protein</fullName>
    </submittedName>
</protein>
<reference evidence="7 8" key="1">
    <citation type="journal article" date="2019" name="Nat. Ecol. Evol.">
        <title>Megaphylogeny resolves global patterns of mushroom evolution.</title>
        <authorList>
            <person name="Varga T."/>
            <person name="Krizsan K."/>
            <person name="Foldi C."/>
            <person name="Dima B."/>
            <person name="Sanchez-Garcia M."/>
            <person name="Sanchez-Ramirez S."/>
            <person name="Szollosi G.J."/>
            <person name="Szarkandi J.G."/>
            <person name="Papp V."/>
            <person name="Albert L."/>
            <person name="Andreopoulos W."/>
            <person name="Angelini C."/>
            <person name="Antonin V."/>
            <person name="Barry K.W."/>
            <person name="Bougher N.L."/>
            <person name="Buchanan P."/>
            <person name="Buyck B."/>
            <person name="Bense V."/>
            <person name="Catcheside P."/>
            <person name="Chovatia M."/>
            <person name="Cooper J."/>
            <person name="Damon W."/>
            <person name="Desjardin D."/>
            <person name="Finy P."/>
            <person name="Geml J."/>
            <person name="Haridas S."/>
            <person name="Hughes K."/>
            <person name="Justo A."/>
            <person name="Karasinski D."/>
            <person name="Kautmanova I."/>
            <person name="Kiss B."/>
            <person name="Kocsube S."/>
            <person name="Kotiranta H."/>
            <person name="LaButti K.M."/>
            <person name="Lechner B.E."/>
            <person name="Liimatainen K."/>
            <person name="Lipzen A."/>
            <person name="Lukacs Z."/>
            <person name="Mihaltcheva S."/>
            <person name="Morgado L.N."/>
            <person name="Niskanen T."/>
            <person name="Noordeloos M.E."/>
            <person name="Ohm R.A."/>
            <person name="Ortiz-Santana B."/>
            <person name="Ovrebo C."/>
            <person name="Racz N."/>
            <person name="Riley R."/>
            <person name="Savchenko A."/>
            <person name="Shiryaev A."/>
            <person name="Soop K."/>
            <person name="Spirin V."/>
            <person name="Szebenyi C."/>
            <person name="Tomsovsky M."/>
            <person name="Tulloss R.E."/>
            <person name="Uehling J."/>
            <person name="Grigoriev I.V."/>
            <person name="Vagvolgyi C."/>
            <person name="Papp T."/>
            <person name="Martin F.M."/>
            <person name="Miettinen O."/>
            <person name="Hibbett D.S."/>
            <person name="Nagy L.G."/>
        </authorList>
    </citation>
    <scope>NUCLEOTIDE SEQUENCE [LARGE SCALE GENOMIC DNA]</scope>
    <source>
        <strain evidence="7 8">OMC1185</strain>
    </source>
</reference>
<keyword evidence="4" id="KW-0521">NADP</keyword>
<dbReference type="SUPFAM" id="SSF51905">
    <property type="entry name" value="FAD/NAD(P)-binding domain"/>
    <property type="match status" value="1"/>
</dbReference>
<name>A0A5C3MWH9_9AGAM</name>
<evidence type="ECO:0000256" key="5">
    <source>
        <dbReference type="ARBA" id="ARBA00023002"/>
    </source>
</evidence>
<evidence type="ECO:0000256" key="4">
    <source>
        <dbReference type="ARBA" id="ARBA00022857"/>
    </source>
</evidence>
<dbReference type="PIRSF" id="PIRSF000332">
    <property type="entry name" value="FMO"/>
    <property type="match status" value="1"/>
</dbReference>
<dbReference type="GO" id="GO:0004499">
    <property type="term" value="F:N,N-dimethylaniline monooxygenase activity"/>
    <property type="evidence" value="ECO:0007669"/>
    <property type="project" value="InterPro"/>
</dbReference>
<dbReference type="Proteomes" id="UP000305948">
    <property type="component" value="Unassembled WGS sequence"/>
</dbReference>
<dbReference type="InterPro" id="IPR036188">
    <property type="entry name" value="FAD/NAD-bd_sf"/>
</dbReference>
<sequence length="431" mass="47739">MRAVCLILQWALLRSFLGPYCAPDAEPARPSKRVCVVGAGTAGLAALKALLDLPEDVRDGWQIDVFEQRHDVGGLWLPQPDPPSPPGLPDTPMYPSLRTNLAHPTMTFPQFVYPPMTPLYPSHSAVQAYHDHFARHYDLRRYISFSHTVLNATYEAESAWRLDIQTSHAVPVTLHYDHLIVASGHNHCPHIPALNGKNSWLSGGPGEREILHSIWFREPSAYRNQTVIVAGNGDSGRDIAMQVSKVAKNVYHSYDHNTLDPVFSPPVPQAIYKPRISHLTSSSIVFTDNSTLETSGPTTILLATGYEYIVPFLPTLSMSSSINYSTTSLSTNTRYIRPLYRHVLALDPVLPTNALAFIGLPMWVATAPSDYTQGLFAAHAIANGSMLLSRETMLSELEARERALEDTGMDPFFIGHRLTGKMRLSTTKMDS</sequence>
<dbReference type="PRINTS" id="PR00370">
    <property type="entry name" value="FMOXYGENASE"/>
</dbReference>
<evidence type="ECO:0000313" key="7">
    <source>
        <dbReference type="EMBL" id="TFK49540.1"/>
    </source>
</evidence>
<accession>A0A5C3MWH9</accession>
<dbReference type="GO" id="GO:0050660">
    <property type="term" value="F:flavin adenine dinucleotide binding"/>
    <property type="evidence" value="ECO:0007669"/>
    <property type="project" value="InterPro"/>
</dbReference>
<dbReference type="EMBL" id="ML213515">
    <property type="protein sequence ID" value="TFK49540.1"/>
    <property type="molecule type" value="Genomic_DNA"/>
</dbReference>